<dbReference type="InterPro" id="IPR001387">
    <property type="entry name" value="Cro/C1-type_HTH"/>
</dbReference>
<dbReference type="Proteomes" id="UP000282674">
    <property type="component" value="Unassembled WGS sequence"/>
</dbReference>
<evidence type="ECO:0000256" key="1">
    <source>
        <dbReference type="SAM" id="MobiDB-lite"/>
    </source>
</evidence>
<dbReference type="Pfam" id="PF19054">
    <property type="entry name" value="DUF5753"/>
    <property type="match status" value="1"/>
</dbReference>
<evidence type="ECO:0000313" key="4">
    <source>
        <dbReference type="Proteomes" id="UP000282674"/>
    </source>
</evidence>
<sequence length="287" mass="32207">MPSTFEDQREPDPQPPVVQDEEAPVAARVGWDQAKISRIENAWMRVTVGEVMELCEVYGLNAERRSALVQLAREARTAGWWEPYRDVVKEGFSDYLAFEAEADTYYGFHNHLVPGIFQTPDYARAILQSIPYARSPEDADRIAEVRLARQTRLDASHGSRSLQVWHVLDEGALRRIVGGPSVMHEQLVRLAEISQLPNVSLQVIPFGAGTHSALDGPFTLLGFDDYPDVLYVEHFGGCQYYEQPAELKRASVAFEHLRSSAFNTVDSAAFVRQIAHEMGMTTRGVSQ</sequence>
<dbReference type="OrthoDB" id="5177725at2"/>
<dbReference type="InterPro" id="IPR043917">
    <property type="entry name" value="DUF5753"/>
</dbReference>
<dbReference type="CDD" id="cd00093">
    <property type="entry name" value="HTH_XRE"/>
    <property type="match status" value="1"/>
</dbReference>
<name>A0A3M2LYV9_9ACTN</name>
<reference evidence="3 4" key="1">
    <citation type="submission" date="2018-10" db="EMBL/GenBank/DDBJ databases">
        <title>Isolation from soil.</title>
        <authorList>
            <person name="Hu J."/>
        </authorList>
    </citation>
    <scope>NUCLEOTIDE SEQUENCE [LARGE SCALE GENOMIC DNA]</scope>
    <source>
        <strain evidence="3 4">NEAU-Ht49</strain>
    </source>
</reference>
<accession>A0A3M2LYV9</accession>
<keyword evidence="4" id="KW-1185">Reference proteome</keyword>
<feature type="region of interest" description="Disordered" evidence="1">
    <location>
        <begin position="1"/>
        <end position="24"/>
    </location>
</feature>
<organism evidence="3 4">
    <name type="scientific">Actinomadura harenae</name>
    <dbReference type="NCBI Taxonomy" id="2483351"/>
    <lineage>
        <taxon>Bacteria</taxon>
        <taxon>Bacillati</taxon>
        <taxon>Actinomycetota</taxon>
        <taxon>Actinomycetes</taxon>
        <taxon>Streptosporangiales</taxon>
        <taxon>Thermomonosporaceae</taxon>
        <taxon>Actinomadura</taxon>
    </lineage>
</organism>
<gene>
    <name evidence="3" type="ORF">EBO15_21805</name>
</gene>
<dbReference type="EMBL" id="RFFG01000039">
    <property type="protein sequence ID" value="RMI41783.1"/>
    <property type="molecule type" value="Genomic_DNA"/>
</dbReference>
<feature type="domain" description="DUF5753" evidence="2">
    <location>
        <begin position="92"/>
        <end position="273"/>
    </location>
</feature>
<dbReference type="RefSeq" id="WP_122196275.1">
    <property type="nucleotide sequence ID" value="NZ_JBHSKC010000023.1"/>
</dbReference>
<evidence type="ECO:0000313" key="3">
    <source>
        <dbReference type="EMBL" id="RMI41783.1"/>
    </source>
</evidence>
<feature type="compositionally biased region" description="Basic and acidic residues" evidence="1">
    <location>
        <begin position="1"/>
        <end position="12"/>
    </location>
</feature>
<protein>
    <submittedName>
        <fullName evidence="3">XRE family transcriptional regulator</fullName>
    </submittedName>
</protein>
<proteinExistence type="predicted"/>
<dbReference type="AlphaFoldDB" id="A0A3M2LYV9"/>
<evidence type="ECO:0000259" key="2">
    <source>
        <dbReference type="Pfam" id="PF19054"/>
    </source>
</evidence>
<comment type="caution">
    <text evidence="3">The sequence shown here is derived from an EMBL/GenBank/DDBJ whole genome shotgun (WGS) entry which is preliminary data.</text>
</comment>